<sequence>MSLPSWASATLPAQHSRSLLLKIASRTYPSLHSTMFSLLNSLADIRKQKIRTTVLGAAFVSTRIFTLMKGIDPDTWETAPIATLVIVPLVIVVLVVVLAIKCVTWGPALYIKCKAFWKQDPNPSLNRGRKRARSDPSPIDSRV</sequence>
<organism evidence="3 4">
    <name type="scientific">Cladonia borealis</name>
    <dbReference type="NCBI Taxonomy" id="184061"/>
    <lineage>
        <taxon>Eukaryota</taxon>
        <taxon>Fungi</taxon>
        <taxon>Dikarya</taxon>
        <taxon>Ascomycota</taxon>
        <taxon>Pezizomycotina</taxon>
        <taxon>Lecanoromycetes</taxon>
        <taxon>OSLEUM clade</taxon>
        <taxon>Lecanoromycetidae</taxon>
        <taxon>Lecanorales</taxon>
        <taxon>Lecanorineae</taxon>
        <taxon>Cladoniaceae</taxon>
        <taxon>Cladonia</taxon>
    </lineage>
</organism>
<evidence type="ECO:0000313" key="4">
    <source>
        <dbReference type="Proteomes" id="UP001166286"/>
    </source>
</evidence>
<keyword evidence="2" id="KW-1133">Transmembrane helix</keyword>
<proteinExistence type="predicted"/>
<dbReference type="AlphaFoldDB" id="A0AA39UCN9"/>
<dbReference type="Proteomes" id="UP001166286">
    <property type="component" value="Unassembled WGS sequence"/>
</dbReference>
<comment type="caution">
    <text evidence="3">The sequence shown here is derived from an EMBL/GenBank/DDBJ whole genome shotgun (WGS) entry which is preliminary data.</text>
</comment>
<evidence type="ECO:0000313" key="3">
    <source>
        <dbReference type="EMBL" id="KAK0514676.1"/>
    </source>
</evidence>
<keyword evidence="2" id="KW-0812">Transmembrane</keyword>
<dbReference type="EMBL" id="JAFEKC020000005">
    <property type="protein sequence ID" value="KAK0514676.1"/>
    <property type="molecule type" value="Genomic_DNA"/>
</dbReference>
<keyword evidence="2" id="KW-0472">Membrane</keyword>
<accession>A0AA39UCN9</accession>
<feature type="region of interest" description="Disordered" evidence="1">
    <location>
        <begin position="122"/>
        <end position="143"/>
    </location>
</feature>
<name>A0AA39UCN9_9LECA</name>
<reference evidence="3" key="1">
    <citation type="submission" date="2023-03" db="EMBL/GenBank/DDBJ databases">
        <title>Complete genome of Cladonia borealis.</title>
        <authorList>
            <person name="Park H."/>
        </authorList>
    </citation>
    <scope>NUCLEOTIDE SEQUENCE</scope>
    <source>
        <strain evidence="3">ANT050790</strain>
    </source>
</reference>
<keyword evidence="4" id="KW-1185">Reference proteome</keyword>
<evidence type="ECO:0000256" key="2">
    <source>
        <dbReference type="SAM" id="Phobius"/>
    </source>
</evidence>
<protein>
    <submittedName>
        <fullName evidence="3">Uncharacterized protein</fullName>
    </submittedName>
</protein>
<gene>
    <name evidence="3" type="ORF">JMJ35_003293</name>
</gene>
<evidence type="ECO:0000256" key="1">
    <source>
        <dbReference type="SAM" id="MobiDB-lite"/>
    </source>
</evidence>
<feature type="transmembrane region" description="Helical" evidence="2">
    <location>
        <begin position="80"/>
        <end position="100"/>
    </location>
</feature>